<dbReference type="InterPro" id="IPR025098">
    <property type="entry name" value="DUF4013"/>
</dbReference>
<dbReference type="Proteomes" id="UP000186914">
    <property type="component" value="Unassembled WGS sequence"/>
</dbReference>
<sequence length="230" mass="24313">MFNESINYLKDSDDAAKTVLIGGVLAIFGFLIIPALIVQGYVIRVLRRVSAGDIDAPTFGDWGTLTVDGLKAAIITLVYFLVPAILAAVFVGGGAALANDAPFIGGLVALFGGLATLLATLAVWYLVPAALVRFAEEGTMGSGFDYESLTPIVRDREYATGWLLALGVIVVAGVIVSVVSVVPLIGWLAAVFLGFYAQVTAAYIYARSYAEATEHQLREGPEVDDRRPAV</sequence>
<feature type="transmembrane region" description="Helical" evidence="1">
    <location>
        <begin position="158"/>
        <end position="179"/>
    </location>
</feature>
<evidence type="ECO:0000313" key="2">
    <source>
        <dbReference type="EMBL" id="SIR22225.1"/>
    </source>
</evidence>
<proteinExistence type="predicted"/>
<evidence type="ECO:0008006" key="4">
    <source>
        <dbReference type="Google" id="ProtNLM"/>
    </source>
</evidence>
<keyword evidence="1" id="KW-0812">Transmembrane</keyword>
<feature type="transmembrane region" description="Helical" evidence="1">
    <location>
        <begin position="72"/>
        <end position="97"/>
    </location>
</feature>
<dbReference type="EMBL" id="FTNO01000001">
    <property type="protein sequence ID" value="SIR22225.1"/>
    <property type="molecule type" value="Genomic_DNA"/>
</dbReference>
<feature type="transmembrane region" description="Helical" evidence="1">
    <location>
        <begin position="185"/>
        <end position="206"/>
    </location>
</feature>
<protein>
    <recommendedName>
        <fullName evidence="4">DUF4013 domain-containing protein</fullName>
    </recommendedName>
</protein>
<dbReference type="OrthoDB" id="107590at2157"/>
<dbReference type="AlphaFoldDB" id="A0A1N6Z5Y8"/>
<keyword evidence="1" id="KW-0472">Membrane</keyword>
<dbReference type="Pfam" id="PF13197">
    <property type="entry name" value="DUF4013"/>
    <property type="match status" value="1"/>
</dbReference>
<feature type="transmembrane region" description="Helical" evidence="1">
    <location>
        <begin position="20"/>
        <end position="43"/>
    </location>
</feature>
<feature type="transmembrane region" description="Helical" evidence="1">
    <location>
        <begin position="103"/>
        <end position="127"/>
    </location>
</feature>
<accession>A0A1N6Z5Y8</accession>
<name>A0A1N6Z5Y8_9EURY</name>
<evidence type="ECO:0000313" key="3">
    <source>
        <dbReference type="Proteomes" id="UP000186914"/>
    </source>
</evidence>
<organism evidence="2 3">
    <name type="scientific">Haladaptatus litoreus</name>
    <dbReference type="NCBI Taxonomy" id="553468"/>
    <lineage>
        <taxon>Archaea</taxon>
        <taxon>Methanobacteriati</taxon>
        <taxon>Methanobacteriota</taxon>
        <taxon>Stenosarchaea group</taxon>
        <taxon>Halobacteria</taxon>
        <taxon>Halobacteriales</taxon>
        <taxon>Haladaptataceae</taxon>
        <taxon>Haladaptatus</taxon>
    </lineage>
</organism>
<gene>
    <name evidence="2" type="ORF">SAMN05421858_1886</name>
</gene>
<keyword evidence="3" id="KW-1185">Reference proteome</keyword>
<reference evidence="3" key="1">
    <citation type="submission" date="2017-01" db="EMBL/GenBank/DDBJ databases">
        <authorList>
            <person name="Varghese N."/>
            <person name="Submissions S."/>
        </authorList>
    </citation>
    <scope>NUCLEOTIDE SEQUENCE [LARGE SCALE GENOMIC DNA]</scope>
    <source>
        <strain evidence="3">CGMCC 1.7737</strain>
    </source>
</reference>
<evidence type="ECO:0000256" key="1">
    <source>
        <dbReference type="SAM" id="Phobius"/>
    </source>
</evidence>
<keyword evidence="1" id="KW-1133">Transmembrane helix</keyword>
<dbReference type="RefSeq" id="WP_076429821.1">
    <property type="nucleotide sequence ID" value="NZ_FTNO01000001.1"/>
</dbReference>